<sequence length="365" mass="38048">MSATPLLAELRERIAQDGPITVERYMALCLGHPLHGYYRTRDPLGAAGDFVTAPEISQIFGELLGLWTAQVWHDLGRPSRLVLAELGPGRGTLMADAMRAIRAALPDCAGALDLHLVETSPVLRAAQARSLAGTPAQWHDEAGTLPTGPAVILANEFFDALPVRQYQRTAQGWCERLVGLGPDGAALAFGLSPEPSREIAVEGRPGAVLTVPSAGLAVVRDLAARLVRDGGALLAIDYGEARPGLTDTLQAVSRHRFADPLAAPGESDLTVQVDFGALARAAGTLGAAAHGPVSQRDFLLALGLAPRVERLTARAAPDRAAAVRAGAERLIDAQPRGMGSLFKVLGLAGPGQPPLPGLPPATLPA</sequence>
<organism evidence="3 4">
    <name type="scientific">Methylobacterium oryzihabitans</name>
    <dbReference type="NCBI Taxonomy" id="2499852"/>
    <lineage>
        <taxon>Bacteria</taxon>
        <taxon>Pseudomonadati</taxon>
        <taxon>Pseudomonadota</taxon>
        <taxon>Alphaproteobacteria</taxon>
        <taxon>Hyphomicrobiales</taxon>
        <taxon>Methylobacteriaceae</taxon>
        <taxon>Methylobacterium</taxon>
    </lineage>
</organism>
<proteinExistence type="predicted"/>
<dbReference type="PANTHER" id="PTHR12049">
    <property type="entry name" value="PROTEIN ARGININE METHYLTRANSFERASE NDUFAF7, MITOCHONDRIAL"/>
    <property type="match status" value="1"/>
</dbReference>
<keyword evidence="1 3" id="KW-0489">Methyltransferase</keyword>
<evidence type="ECO:0000256" key="2">
    <source>
        <dbReference type="ARBA" id="ARBA00022679"/>
    </source>
</evidence>
<dbReference type="InterPro" id="IPR029063">
    <property type="entry name" value="SAM-dependent_MTases_sf"/>
</dbReference>
<accession>A0A3S2YTG5</accession>
<dbReference type="Proteomes" id="UP000286997">
    <property type="component" value="Unassembled WGS sequence"/>
</dbReference>
<protein>
    <submittedName>
        <fullName evidence="3">Class I SAM-dependent methyltransferase</fullName>
    </submittedName>
</protein>
<dbReference type="PANTHER" id="PTHR12049:SF7">
    <property type="entry name" value="PROTEIN ARGININE METHYLTRANSFERASE NDUFAF7, MITOCHONDRIAL"/>
    <property type="match status" value="1"/>
</dbReference>
<gene>
    <name evidence="3" type="ORF">EOE48_10445</name>
</gene>
<evidence type="ECO:0000256" key="1">
    <source>
        <dbReference type="ARBA" id="ARBA00022603"/>
    </source>
</evidence>
<dbReference type="RefSeq" id="WP_127728736.1">
    <property type="nucleotide sequence ID" value="NZ_SACP01000008.1"/>
</dbReference>
<dbReference type="InterPro" id="IPR003788">
    <property type="entry name" value="NDUFAF7"/>
</dbReference>
<comment type="caution">
    <text evidence="3">The sequence shown here is derived from an EMBL/GenBank/DDBJ whole genome shotgun (WGS) entry which is preliminary data.</text>
</comment>
<dbReference type="AlphaFoldDB" id="A0A3S2YTG5"/>
<dbReference type="OrthoDB" id="9794208at2"/>
<dbReference type="GO" id="GO:0035243">
    <property type="term" value="F:protein-arginine omega-N symmetric methyltransferase activity"/>
    <property type="evidence" value="ECO:0007669"/>
    <property type="project" value="TreeGrafter"/>
</dbReference>
<dbReference type="SUPFAM" id="SSF53335">
    <property type="entry name" value="S-adenosyl-L-methionine-dependent methyltransferases"/>
    <property type="match status" value="1"/>
</dbReference>
<evidence type="ECO:0000313" key="4">
    <source>
        <dbReference type="Proteomes" id="UP000286997"/>
    </source>
</evidence>
<keyword evidence="4" id="KW-1185">Reference proteome</keyword>
<evidence type="ECO:0000313" key="3">
    <source>
        <dbReference type="EMBL" id="RVU18793.1"/>
    </source>
</evidence>
<dbReference type="InterPro" id="IPR038375">
    <property type="entry name" value="NDUFAF7_sf"/>
</dbReference>
<keyword evidence="2 3" id="KW-0808">Transferase</keyword>
<dbReference type="EMBL" id="SACP01000008">
    <property type="protein sequence ID" value="RVU18793.1"/>
    <property type="molecule type" value="Genomic_DNA"/>
</dbReference>
<dbReference type="GO" id="GO:0032259">
    <property type="term" value="P:methylation"/>
    <property type="evidence" value="ECO:0007669"/>
    <property type="project" value="UniProtKB-KW"/>
</dbReference>
<reference evidence="3 4" key="1">
    <citation type="submission" date="2019-01" db="EMBL/GenBank/DDBJ databases">
        <authorList>
            <person name="Chen W.-M."/>
        </authorList>
    </citation>
    <scope>NUCLEOTIDE SEQUENCE [LARGE SCALE GENOMIC DNA]</scope>
    <source>
        <strain evidence="3 4">TER-1</strain>
    </source>
</reference>
<dbReference type="Gene3D" id="3.40.50.12710">
    <property type="match status" value="1"/>
</dbReference>
<dbReference type="Pfam" id="PF02636">
    <property type="entry name" value="Methyltransf_28"/>
    <property type="match status" value="1"/>
</dbReference>
<name>A0A3S2YTG5_9HYPH</name>